<evidence type="ECO:0000256" key="9">
    <source>
        <dbReference type="ARBA" id="ARBA00022884"/>
    </source>
</evidence>
<comment type="miscellaneous">
    <text evidence="10">A single active site specifically recognizes both ATP and CTP and is responsible for their addition.</text>
</comment>
<dbReference type="GO" id="GO:0005524">
    <property type="term" value="F:ATP binding"/>
    <property type="evidence" value="ECO:0007669"/>
    <property type="project" value="UniProtKB-UniRule"/>
</dbReference>
<dbReference type="SUPFAM" id="SSF81631">
    <property type="entry name" value="PAP/OAS1 substrate-binding domain"/>
    <property type="match status" value="1"/>
</dbReference>
<evidence type="ECO:0000256" key="5">
    <source>
        <dbReference type="ARBA" id="ARBA00022741"/>
    </source>
</evidence>
<dbReference type="PATRIC" id="fig|1706438.3.peg.40"/>
<comment type="cofactor">
    <cofactor evidence="10">
        <name>Mg(2+)</name>
        <dbReference type="ChEBI" id="CHEBI:18420"/>
    </cofactor>
</comment>
<keyword evidence="6 10" id="KW-0692">RNA repair</keyword>
<comment type="catalytic activity">
    <reaction evidence="10">
        <text>a tRNA precursor + 2 CTP + ATP = a tRNA with a 3' CCA end + 3 diphosphate</text>
        <dbReference type="Rhea" id="RHEA:14433"/>
        <dbReference type="Rhea" id="RHEA-COMP:10465"/>
        <dbReference type="Rhea" id="RHEA-COMP:10468"/>
        <dbReference type="ChEBI" id="CHEBI:30616"/>
        <dbReference type="ChEBI" id="CHEBI:33019"/>
        <dbReference type="ChEBI" id="CHEBI:37563"/>
        <dbReference type="ChEBI" id="CHEBI:74896"/>
        <dbReference type="ChEBI" id="CHEBI:83071"/>
        <dbReference type="EC" id="2.7.7.72"/>
    </reaction>
</comment>
<dbReference type="NCBIfam" id="TIGR03671">
    <property type="entry name" value="cca_archaeal"/>
    <property type="match status" value="1"/>
</dbReference>
<dbReference type="SUPFAM" id="SSF55003">
    <property type="entry name" value="PAP/Archaeal CCA-adding enzyme, C-terminal domain"/>
    <property type="match status" value="1"/>
</dbReference>
<dbReference type="InterPro" id="IPR008229">
    <property type="entry name" value="CCA-adding_arc"/>
</dbReference>
<accession>A0A150IUP9</accession>
<evidence type="ECO:0000313" key="17">
    <source>
        <dbReference type="Proteomes" id="UP000091929"/>
    </source>
</evidence>
<sequence>MFSDIKANVLKEIVPSDVERKEVTSLATRIVEHLAQKISREKINARVEVVGSIAKDTWISKDRDLDIFIVFDKSIPLEELKKMGLILGKIELEGFTSETAYANHPYTINRFKEFKIDVVPCYDSIEIITAVDRTPHHTRFVKENIGDLRNDVRLLKQFMKGVGVYSSEQKIQGFAGYLCELLIIHYKSFENVLKSAANWEHGEYIDIKKKGGKGDFKDPLIVIDPVDPKRNVASALSLDRLSEFIHYSRVFLESPSVEYFKKKKKLFVKRFPESEVYVIMFEGEMLDDIIYPQLRKSAKYISTILEKNDFKPLSYGLFKKGEFSGIVFEVEKYVLSPVVKHYGPKVFDRANYDSFISKYKETFIEGDRVYTLRPRNFSNPLGLFLNILNEKEGIGKNMKSMSFKILKDERALSFLIGEEVDIYI</sequence>
<dbReference type="GO" id="GO:0001680">
    <property type="term" value="P:tRNA 3'-terminal CCA addition"/>
    <property type="evidence" value="ECO:0007669"/>
    <property type="project" value="UniProtKB-UniRule"/>
</dbReference>
<dbReference type="PANTHER" id="PTHR39643">
    <property type="entry name" value="CCA-ADDING ENZYME"/>
    <property type="match status" value="1"/>
</dbReference>
<accession>A0A150J2B7</accession>
<feature type="binding site" evidence="10">
    <location>
        <position position="117"/>
    </location>
    <ligand>
        <name>Mg(2+)</name>
        <dbReference type="ChEBI" id="CHEBI:18420"/>
    </ligand>
</feature>
<evidence type="ECO:0000313" key="16">
    <source>
        <dbReference type="EMBL" id="KYC51377.1"/>
    </source>
</evidence>
<evidence type="ECO:0000256" key="3">
    <source>
        <dbReference type="ARBA" id="ARBA00022695"/>
    </source>
</evidence>
<evidence type="ECO:0000256" key="10">
    <source>
        <dbReference type="HAMAP-Rule" id="MF_01264"/>
    </source>
</evidence>
<dbReference type="InterPro" id="IPR006116">
    <property type="entry name" value="NT_2-5OAS_ClassI-CCAase"/>
</dbReference>
<evidence type="ECO:0000256" key="2">
    <source>
        <dbReference type="ARBA" id="ARBA00022694"/>
    </source>
</evidence>
<evidence type="ECO:0000256" key="4">
    <source>
        <dbReference type="ARBA" id="ARBA00022723"/>
    </source>
</evidence>
<comment type="caution">
    <text evidence="15">The sequence shown here is derived from an EMBL/GenBank/DDBJ whole genome shotgun (WGS) entry which is preliminary data.</text>
</comment>
<feature type="binding site" evidence="10">
    <location>
        <position position="55"/>
    </location>
    <ligand>
        <name>CTP</name>
        <dbReference type="ChEBI" id="CHEBI:37563"/>
    </ligand>
</feature>
<dbReference type="PANTHER" id="PTHR39643:SF1">
    <property type="entry name" value="CCA-ADDING ENZYME"/>
    <property type="match status" value="1"/>
</dbReference>
<feature type="binding site" evidence="10">
    <location>
        <position position="66"/>
    </location>
    <ligand>
        <name>Mg(2+)</name>
        <dbReference type="ChEBI" id="CHEBI:18420"/>
    </ligand>
</feature>
<dbReference type="CDD" id="cd05400">
    <property type="entry name" value="NT_2-5OAS_ClassI-CCAase"/>
    <property type="match status" value="1"/>
</dbReference>
<evidence type="ECO:0000256" key="6">
    <source>
        <dbReference type="ARBA" id="ARBA00022800"/>
    </source>
</evidence>
<evidence type="ECO:0000313" key="14">
    <source>
        <dbReference type="EMBL" id="KYC45289.1"/>
    </source>
</evidence>
<feature type="binding site" evidence="10">
    <location>
        <position position="165"/>
    </location>
    <ligand>
        <name>ATP</name>
        <dbReference type="ChEBI" id="CHEBI:30616"/>
    </ligand>
</feature>
<dbReference type="PATRIC" id="fig|1706436.3.peg.1006"/>
<dbReference type="PATRIC" id="fig|1706437.3.peg.41"/>
<feature type="domain" description="tRNA nucleotidyltransferase substrate binding" evidence="12">
    <location>
        <begin position="150"/>
        <end position="261"/>
    </location>
</feature>
<dbReference type="EC" id="2.7.7.72" evidence="10"/>
<dbReference type="GO" id="GO:0004810">
    <property type="term" value="F:CCA tRNA nucleotidyltransferase activity"/>
    <property type="evidence" value="ECO:0007669"/>
    <property type="project" value="UniProtKB-UniRule"/>
</dbReference>
<dbReference type="Pfam" id="PF09249">
    <property type="entry name" value="tRNA_NucTransf2"/>
    <property type="match status" value="1"/>
</dbReference>
<dbReference type="SUPFAM" id="SSF81301">
    <property type="entry name" value="Nucleotidyltransferase"/>
    <property type="match status" value="1"/>
</dbReference>
<dbReference type="InterPro" id="IPR015329">
    <property type="entry name" value="tRNA_NucTransf2"/>
</dbReference>
<dbReference type="GO" id="GO:0042245">
    <property type="term" value="P:RNA repair"/>
    <property type="evidence" value="ECO:0007669"/>
    <property type="project" value="UniProtKB-KW"/>
</dbReference>
<organism evidence="15 17">
    <name type="scientific">Candidatus Methanofastidiosum methylothiophilum</name>
    <dbReference type="NCBI Taxonomy" id="1705564"/>
    <lineage>
        <taxon>Archaea</taxon>
        <taxon>Methanobacteriati</taxon>
        <taxon>Methanobacteriota</taxon>
        <taxon>Stenosarchaea group</taxon>
        <taxon>Candidatus Methanofastidiosia</taxon>
        <taxon>Candidatus Methanofastidiosales</taxon>
        <taxon>Candidatus Methanofastidiosaceae</taxon>
        <taxon>Candidatus Methanofastidiosum</taxon>
    </lineage>
</organism>
<dbReference type="Pfam" id="PF21133">
    <property type="entry name" value="CAA_C"/>
    <property type="match status" value="1"/>
</dbReference>
<name>A0A150IUP9_9EURY</name>
<dbReference type="AlphaFoldDB" id="A0A150IUP9"/>
<dbReference type="PIRSF" id="PIRSF005335">
    <property type="entry name" value="CCA_arch"/>
    <property type="match status" value="1"/>
</dbReference>
<evidence type="ECO:0000256" key="7">
    <source>
        <dbReference type="ARBA" id="ARBA00022840"/>
    </source>
</evidence>
<feature type="domain" description="Polymerase nucleotidyl transferase" evidence="11">
    <location>
        <begin position="36"/>
        <end position="125"/>
    </location>
</feature>
<feature type="domain" description="CCA-adding enzyme C-terminal" evidence="13">
    <location>
        <begin position="276"/>
        <end position="401"/>
    </location>
</feature>
<dbReference type="InterPro" id="IPR048833">
    <property type="entry name" value="CAA_C"/>
</dbReference>
<keyword evidence="1 10" id="KW-0808">Transferase</keyword>
<reference evidence="17 18" key="1">
    <citation type="journal article" date="2016" name="ISME J.">
        <title>Chasing the elusive Euryarchaeota class WSA2: genomes reveal a uniquely fastidious methyl-reducing methanogen.</title>
        <authorList>
            <person name="Nobu M.K."/>
            <person name="Narihiro T."/>
            <person name="Kuroda K."/>
            <person name="Mei R."/>
            <person name="Liu W.T."/>
        </authorList>
    </citation>
    <scope>NUCLEOTIDE SEQUENCE [LARGE SCALE GENOMIC DNA]</scope>
    <source>
        <strain evidence="14">B03fssc0709_Meth_Bin005</strain>
        <strain evidence="15">B15fssc0709_Meth_Bin003</strain>
        <strain evidence="16">BMIXfssc0709_Meth_Bin006</strain>
    </source>
</reference>
<dbReference type="InterPro" id="IPR042090">
    <property type="entry name" value="CCA_tRNA_nucleotrans_2"/>
</dbReference>
<comment type="subunit">
    <text evidence="10">Homodimer.</text>
</comment>
<evidence type="ECO:0000259" key="13">
    <source>
        <dbReference type="Pfam" id="PF21133"/>
    </source>
</evidence>
<dbReference type="GO" id="GO:0000049">
    <property type="term" value="F:tRNA binding"/>
    <property type="evidence" value="ECO:0007669"/>
    <property type="project" value="UniProtKB-UniRule"/>
</dbReference>
<feature type="binding site" evidence="10">
    <location>
        <position position="137"/>
    </location>
    <ligand>
        <name>CTP</name>
        <dbReference type="ChEBI" id="CHEBI:37563"/>
    </ligand>
</feature>
<dbReference type="Gene3D" id="1.10.1410.30">
    <property type="entry name" value="CCA tRNA nucleotidyltransferase, domain 2"/>
    <property type="match status" value="1"/>
</dbReference>
<proteinExistence type="inferred from homology"/>
<feature type="binding site" evidence="10">
    <location>
        <position position="156"/>
    </location>
    <ligand>
        <name>CTP</name>
        <dbReference type="ChEBI" id="CHEBI:37563"/>
    </ligand>
</feature>
<evidence type="ECO:0000313" key="18">
    <source>
        <dbReference type="Proteomes" id="UP000092401"/>
    </source>
</evidence>
<dbReference type="Proteomes" id="UP000091929">
    <property type="component" value="Unassembled WGS sequence"/>
</dbReference>
<gene>
    <name evidence="10 15" type="primary">cca</name>
    <name evidence="14" type="ORF">APG10_00992</name>
    <name evidence="15" type="ORF">APG11_00040</name>
    <name evidence="16" type="ORF">APG12_00039</name>
</gene>
<evidence type="ECO:0000256" key="8">
    <source>
        <dbReference type="ARBA" id="ARBA00022842"/>
    </source>
</evidence>
<accession>A0A150IJX6</accession>
<dbReference type="EMBL" id="LNGE01000023">
    <property type="protein sequence ID" value="KYC45289.1"/>
    <property type="molecule type" value="Genomic_DNA"/>
</dbReference>
<comment type="similarity">
    <text evidence="10">Belongs to the tRNA nucleotidyltransferase/poly(A) polymerase family. Archaeal CCA-adding enzyme subfamily.</text>
</comment>
<evidence type="ECO:0000256" key="1">
    <source>
        <dbReference type="ARBA" id="ARBA00022679"/>
    </source>
</evidence>
<dbReference type="Gene3D" id="3.30.70.1550">
    <property type="entry name" value="Archaeal tRNA CCA-adding enzyme catalytic domain"/>
    <property type="match status" value="1"/>
</dbReference>
<keyword evidence="5 10" id="KW-0547">Nucleotide-binding</keyword>
<comment type="catalytic activity">
    <reaction evidence="10">
        <text>a tRNA with a 3' CCA end + 2 CTP + ATP = a tRNA with a 3' CCACCA end + 3 diphosphate</text>
        <dbReference type="Rhea" id="RHEA:76235"/>
        <dbReference type="Rhea" id="RHEA-COMP:10468"/>
        <dbReference type="Rhea" id="RHEA-COMP:18655"/>
        <dbReference type="ChEBI" id="CHEBI:30616"/>
        <dbReference type="ChEBI" id="CHEBI:33019"/>
        <dbReference type="ChEBI" id="CHEBI:37563"/>
        <dbReference type="ChEBI" id="CHEBI:83071"/>
        <dbReference type="ChEBI" id="CHEBI:195187"/>
    </reaction>
</comment>
<comment type="function">
    <text evidence="10">Catalyzes the addition and repair of the essential 3'-terminal CCA sequence in tRNAs without using a nucleic acid template. Adds these three nucleotides in the order of C, C, and A to the tRNA nucleotide-73, using CTP and ATP as substrates and producing inorganic pyrophosphate. tRNA 3'-terminal CCA addition is required both for tRNA processing and repair. Also involved in tRNA surveillance by mediating tandem CCA addition to generate a CCACCA at the 3' terminus of unstable tRNAs. While stable tRNAs receive only 3'-terminal CCA, unstable tRNAs are marked with CCACCA and rapidly degraded.</text>
</comment>
<keyword evidence="7 10" id="KW-0067">ATP-binding</keyword>
<keyword evidence="8 10" id="KW-0460">Magnesium</keyword>
<feature type="binding site" evidence="10">
    <location>
        <position position="64"/>
    </location>
    <ligand>
        <name>Mg(2+)</name>
        <dbReference type="ChEBI" id="CHEBI:18420"/>
    </ligand>
</feature>
<dbReference type="Proteomes" id="UP000092403">
    <property type="component" value="Unassembled WGS sequence"/>
</dbReference>
<dbReference type="InterPro" id="IPR011068">
    <property type="entry name" value="NuclTrfase_I-like_C"/>
</dbReference>
<dbReference type="Proteomes" id="UP000092401">
    <property type="component" value="Unassembled WGS sequence"/>
</dbReference>
<feature type="binding site" evidence="10">
    <location>
        <position position="156"/>
    </location>
    <ligand>
        <name>ATP</name>
        <dbReference type="ChEBI" id="CHEBI:30616"/>
    </ligand>
</feature>
<keyword evidence="9 10" id="KW-0694">RNA-binding</keyword>
<protein>
    <recommendedName>
        <fullName evidence="10">CCA-adding enzyme</fullName>
        <ecNumber evidence="10">2.7.7.72</ecNumber>
    </recommendedName>
    <alternativeName>
        <fullName evidence="10">CCA tRNA nucleotidyltransferase</fullName>
    </alternativeName>
    <alternativeName>
        <fullName evidence="10">tRNA CCA-pyrophosphorylase</fullName>
    </alternativeName>
    <alternativeName>
        <fullName evidence="10">tRNA adenylyl-/cytidylyl- transferase</fullName>
    </alternativeName>
    <alternativeName>
        <fullName evidence="10">tRNA nucleotidyltransferase</fullName>
    </alternativeName>
    <alternativeName>
        <fullName evidence="10">tRNA-NT</fullName>
    </alternativeName>
</protein>
<dbReference type="EMBL" id="LNJC01000001">
    <property type="protein sequence ID" value="KYC51377.1"/>
    <property type="molecule type" value="Genomic_DNA"/>
</dbReference>
<dbReference type="Pfam" id="PF01909">
    <property type="entry name" value="NTP_transf_2"/>
    <property type="match status" value="1"/>
</dbReference>
<dbReference type="HAMAP" id="MF_01264">
    <property type="entry name" value="CCA_arch"/>
    <property type="match status" value="1"/>
</dbReference>
<dbReference type="Gene3D" id="3.30.70.590">
    <property type="entry name" value="Poly(A) polymerase predicted RNA binding domain"/>
    <property type="match status" value="1"/>
</dbReference>
<dbReference type="GO" id="GO:0000287">
    <property type="term" value="F:magnesium ion binding"/>
    <property type="evidence" value="ECO:0007669"/>
    <property type="project" value="UniProtKB-UniRule"/>
</dbReference>
<evidence type="ECO:0000259" key="11">
    <source>
        <dbReference type="Pfam" id="PF01909"/>
    </source>
</evidence>
<feature type="binding site" evidence="10">
    <location>
        <position position="52"/>
    </location>
    <ligand>
        <name>CTP</name>
        <dbReference type="ChEBI" id="CHEBI:37563"/>
    </ligand>
</feature>
<feature type="binding site" evidence="10">
    <location>
        <position position="137"/>
    </location>
    <ligand>
        <name>ATP</name>
        <dbReference type="ChEBI" id="CHEBI:30616"/>
    </ligand>
</feature>
<feature type="binding site" evidence="10">
    <location>
        <position position="165"/>
    </location>
    <ligand>
        <name>CTP</name>
        <dbReference type="ChEBI" id="CHEBI:37563"/>
    </ligand>
</feature>
<keyword evidence="4 10" id="KW-0479">Metal-binding</keyword>
<keyword evidence="3 10" id="KW-0548">Nucleotidyltransferase</keyword>
<dbReference type="InterPro" id="IPR043519">
    <property type="entry name" value="NT_sf"/>
</dbReference>
<dbReference type="Gene3D" id="3.30.460.10">
    <property type="entry name" value="Beta Polymerase, domain 2"/>
    <property type="match status" value="1"/>
</dbReference>
<evidence type="ECO:0000259" key="12">
    <source>
        <dbReference type="Pfam" id="PF09249"/>
    </source>
</evidence>
<feature type="binding site" evidence="10">
    <location>
        <position position="55"/>
    </location>
    <ligand>
        <name>ATP</name>
        <dbReference type="ChEBI" id="CHEBI:30616"/>
    </ligand>
</feature>
<dbReference type="InterPro" id="IPR002934">
    <property type="entry name" value="Polymerase_NTP_transf_dom"/>
</dbReference>
<feature type="binding site" evidence="10">
    <location>
        <position position="52"/>
    </location>
    <ligand>
        <name>ATP</name>
        <dbReference type="ChEBI" id="CHEBI:30616"/>
    </ligand>
</feature>
<keyword evidence="2 10" id="KW-0819">tRNA processing</keyword>
<evidence type="ECO:0000313" key="15">
    <source>
        <dbReference type="EMBL" id="KYC48729.1"/>
    </source>
</evidence>
<dbReference type="EMBL" id="LNGF01000001">
    <property type="protein sequence ID" value="KYC48729.1"/>
    <property type="molecule type" value="Genomic_DNA"/>
</dbReference>